<dbReference type="GO" id="GO:0005524">
    <property type="term" value="F:ATP binding"/>
    <property type="evidence" value="ECO:0007669"/>
    <property type="project" value="UniProtKB-KW"/>
</dbReference>
<protein>
    <submittedName>
        <fullName evidence="5">ABC-type oligopeptide transport system, ATPase component</fullName>
    </submittedName>
</protein>
<dbReference type="CDD" id="cd03257">
    <property type="entry name" value="ABC_NikE_OppD_transporters"/>
    <property type="match status" value="1"/>
</dbReference>
<comment type="caution">
    <text evidence="5">The sequence shown here is derived from an EMBL/GenBank/DDBJ whole genome shotgun (WGS) entry which is preliminary data.</text>
</comment>
<accession>A4BA61</accession>
<keyword evidence="6" id="KW-1185">Reference proteome</keyword>
<evidence type="ECO:0000256" key="2">
    <source>
        <dbReference type="ARBA" id="ARBA00022741"/>
    </source>
</evidence>
<proteinExistence type="predicted"/>
<evidence type="ECO:0000313" key="5">
    <source>
        <dbReference type="EMBL" id="EAR10817.1"/>
    </source>
</evidence>
<keyword evidence="3" id="KW-0067">ATP-binding</keyword>
<dbReference type="EMBL" id="AAOE01000002">
    <property type="protein sequence ID" value="EAR10817.1"/>
    <property type="molecule type" value="Genomic_DNA"/>
</dbReference>
<dbReference type="PANTHER" id="PTHR43776">
    <property type="entry name" value="TRANSPORT ATP-BINDING PROTEIN"/>
    <property type="match status" value="1"/>
</dbReference>
<dbReference type="Proteomes" id="UP000005953">
    <property type="component" value="Unassembled WGS sequence"/>
</dbReference>
<dbReference type="Pfam" id="PF00005">
    <property type="entry name" value="ABC_tran"/>
    <property type="match status" value="1"/>
</dbReference>
<dbReference type="GO" id="GO:0055085">
    <property type="term" value="P:transmembrane transport"/>
    <property type="evidence" value="ECO:0007669"/>
    <property type="project" value="UniProtKB-ARBA"/>
</dbReference>
<evidence type="ECO:0000313" key="6">
    <source>
        <dbReference type="Proteomes" id="UP000005953"/>
    </source>
</evidence>
<dbReference type="HOGENOM" id="CLU_000604_1_23_6"/>
<organism evidence="5 6">
    <name type="scientific">Reinekea blandensis MED297</name>
    <dbReference type="NCBI Taxonomy" id="314283"/>
    <lineage>
        <taxon>Bacteria</taxon>
        <taxon>Pseudomonadati</taxon>
        <taxon>Pseudomonadota</taxon>
        <taxon>Gammaproteobacteria</taxon>
        <taxon>Oceanospirillales</taxon>
        <taxon>Saccharospirillaceae</taxon>
        <taxon>Reinekea</taxon>
    </lineage>
</organism>
<dbReference type="Gene3D" id="3.40.50.300">
    <property type="entry name" value="P-loop containing nucleotide triphosphate hydrolases"/>
    <property type="match status" value="1"/>
</dbReference>
<dbReference type="PROSITE" id="PS50893">
    <property type="entry name" value="ABC_TRANSPORTER_2"/>
    <property type="match status" value="1"/>
</dbReference>
<dbReference type="RefSeq" id="WP_008041324.1">
    <property type="nucleotide sequence ID" value="NZ_CH724149.1"/>
</dbReference>
<dbReference type="PROSITE" id="PS00211">
    <property type="entry name" value="ABC_TRANSPORTER_1"/>
    <property type="match status" value="1"/>
</dbReference>
<dbReference type="InterPro" id="IPR050319">
    <property type="entry name" value="ABC_transp_ATP-bind"/>
</dbReference>
<dbReference type="STRING" id="314283.MED297_09916"/>
<dbReference type="PANTHER" id="PTHR43776:SF8">
    <property type="entry name" value="ABC TRANSPORTER, ATP-BINDING PROTEIN"/>
    <property type="match status" value="1"/>
</dbReference>
<feature type="domain" description="ABC transporter" evidence="4">
    <location>
        <begin position="26"/>
        <end position="268"/>
    </location>
</feature>
<dbReference type="SMART" id="SM00382">
    <property type="entry name" value="AAA"/>
    <property type="match status" value="1"/>
</dbReference>
<dbReference type="InterPro" id="IPR017871">
    <property type="entry name" value="ABC_transporter-like_CS"/>
</dbReference>
<dbReference type="InterPro" id="IPR003439">
    <property type="entry name" value="ABC_transporter-like_ATP-bd"/>
</dbReference>
<keyword evidence="2" id="KW-0547">Nucleotide-binding</keyword>
<dbReference type="AlphaFoldDB" id="A4BA61"/>
<dbReference type="InterPro" id="IPR013563">
    <property type="entry name" value="Oligopep_ABC_C"/>
</dbReference>
<dbReference type="InterPro" id="IPR027417">
    <property type="entry name" value="P-loop_NTPase"/>
</dbReference>
<dbReference type="InterPro" id="IPR003593">
    <property type="entry name" value="AAA+_ATPase"/>
</dbReference>
<dbReference type="OrthoDB" id="9784450at2"/>
<dbReference type="GO" id="GO:0015833">
    <property type="term" value="P:peptide transport"/>
    <property type="evidence" value="ECO:0007669"/>
    <property type="project" value="InterPro"/>
</dbReference>
<gene>
    <name evidence="5" type="ORF">MED297_09916</name>
</gene>
<dbReference type="SUPFAM" id="SSF52540">
    <property type="entry name" value="P-loop containing nucleoside triphosphate hydrolases"/>
    <property type="match status" value="1"/>
</dbReference>
<evidence type="ECO:0000259" key="4">
    <source>
        <dbReference type="PROSITE" id="PS50893"/>
    </source>
</evidence>
<dbReference type="NCBIfam" id="TIGR01727">
    <property type="entry name" value="oligo_HPY"/>
    <property type="match status" value="1"/>
</dbReference>
<reference evidence="5 6" key="1">
    <citation type="submission" date="2006-02" db="EMBL/GenBank/DDBJ databases">
        <authorList>
            <person name="Pinhassi J."/>
            <person name="Pedros-Alio C."/>
            <person name="Ferriera S."/>
            <person name="Johnson J."/>
            <person name="Kravitz S."/>
            <person name="Halpern A."/>
            <person name="Remington K."/>
            <person name="Beeson K."/>
            <person name="Tran B."/>
            <person name="Rogers Y.-H."/>
            <person name="Friedman R."/>
            <person name="Venter J.C."/>
        </authorList>
    </citation>
    <scope>NUCLEOTIDE SEQUENCE [LARGE SCALE GENOMIC DNA]</scope>
    <source>
        <strain evidence="5 6">MED297</strain>
    </source>
</reference>
<evidence type="ECO:0000256" key="1">
    <source>
        <dbReference type="ARBA" id="ARBA00022448"/>
    </source>
</evidence>
<dbReference type="GO" id="GO:0016887">
    <property type="term" value="F:ATP hydrolysis activity"/>
    <property type="evidence" value="ECO:0007669"/>
    <property type="project" value="InterPro"/>
</dbReference>
<dbReference type="Pfam" id="PF08352">
    <property type="entry name" value="oligo_HPY"/>
    <property type="match status" value="1"/>
</dbReference>
<evidence type="ECO:0000256" key="3">
    <source>
        <dbReference type="ARBA" id="ARBA00022840"/>
    </source>
</evidence>
<sequence length="335" mass="37423">MSEQLQPVETGSAKPSIYVEGLTIDFALDSAIFNRQHMRAVNDVSFILKAGQALAIVGESGSGKSTCARALCRLFEPSAGKIWLQDVDINEKKNQMKQLDFAKEVQMIFQDPFGSLNPVHTIRHHLARPIKLHHPHVSGDELEQRVIEIIERVGLSPARQTADKYPHELSGGQRQRVAIARALAVGAKFILADEPISMLDVSIRLGILNLMEDMKKDGIGFMYITHDIATARYFAERTAVMYVGHMVEWGNSDSVTQNPQHPYTQLLISAVPEAGIRRSKEKMAKKADIPVWKPDSQGCPFASRCLKATDQCREAMPPVTQLAEDHFVRCYLYES</sequence>
<keyword evidence="1" id="KW-0813">Transport</keyword>
<name>A4BA61_9GAMM</name>